<evidence type="ECO:0000313" key="2">
    <source>
        <dbReference type="EMBL" id="SKA69787.1"/>
    </source>
</evidence>
<protein>
    <submittedName>
        <fullName evidence="2">Uncharacterized protein</fullName>
    </submittedName>
</protein>
<dbReference type="STRING" id="39495.SAMN02745111_01910"/>
<evidence type="ECO:0000313" key="3">
    <source>
        <dbReference type="Proteomes" id="UP000190814"/>
    </source>
</evidence>
<evidence type="ECO:0000256" key="1">
    <source>
        <dbReference type="SAM" id="Coils"/>
    </source>
</evidence>
<feature type="coiled-coil region" evidence="1">
    <location>
        <begin position="21"/>
        <end position="55"/>
    </location>
</feature>
<gene>
    <name evidence="2" type="ORF">SAMN02745111_01910</name>
</gene>
<sequence length="84" mass="10265">MLKMKYNELRKLNKLELLELVYNMRTELDKVEGENRRLKRNLEDREKDYNELLYNTRTVLRQVSKLAGEEYLPFEREDGEVEVL</sequence>
<keyword evidence="1" id="KW-0175">Coiled coil</keyword>
<name>A0A1T4VXZ0_9FIRM</name>
<accession>A0A1T4VXZ0</accession>
<dbReference type="EMBL" id="FUXZ01000012">
    <property type="protein sequence ID" value="SKA69787.1"/>
    <property type="molecule type" value="Genomic_DNA"/>
</dbReference>
<dbReference type="AlphaFoldDB" id="A0A1T4VXZ0"/>
<proteinExistence type="predicted"/>
<reference evidence="2 3" key="1">
    <citation type="submission" date="2017-02" db="EMBL/GenBank/DDBJ databases">
        <authorList>
            <person name="Peterson S.W."/>
        </authorList>
    </citation>
    <scope>NUCLEOTIDE SEQUENCE [LARGE SCALE GENOMIC DNA]</scope>
    <source>
        <strain evidence="2 3">ATCC 35992</strain>
    </source>
</reference>
<organism evidence="2 3">
    <name type="scientific">Eubacterium uniforme</name>
    <dbReference type="NCBI Taxonomy" id="39495"/>
    <lineage>
        <taxon>Bacteria</taxon>
        <taxon>Bacillati</taxon>
        <taxon>Bacillota</taxon>
        <taxon>Clostridia</taxon>
        <taxon>Eubacteriales</taxon>
        <taxon>Eubacteriaceae</taxon>
        <taxon>Eubacterium</taxon>
    </lineage>
</organism>
<keyword evidence="3" id="KW-1185">Reference proteome</keyword>
<dbReference type="Proteomes" id="UP000190814">
    <property type="component" value="Unassembled WGS sequence"/>
</dbReference>